<dbReference type="Proteomes" id="UP000422108">
    <property type="component" value="Chromosome"/>
</dbReference>
<protein>
    <submittedName>
        <fullName evidence="1">Uncharacterized protein</fullName>
    </submittedName>
</protein>
<proteinExistence type="predicted"/>
<name>A0A5K8AI73_9BACT</name>
<keyword evidence="2" id="KW-1185">Reference proteome</keyword>
<dbReference type="AlphaFoldDB" id="A0A5K8AI73"/>
<gene>
    <name evidence="1" type="ORF">DSCOOX_53690</name>
</gene>
<accession>A0A5K8AI73</accession>
<organism evidence="1 2">
    <name type="scientific">Desulfosarcina ovata subsp. ovata</name>
    <dbReference type="NCBI Taxonomy" id="2752305"/>
    <lineage>
        <taxon>Bacteria</taxon>
        <taxon>Pseudomonadati</taxon>
        <taxon>Thermodesulfobacteriota</taxon>
        <taxon>Desulfobacteria</taxon>
        <taxon>Desulfobacterales</taxon>
        <taxon>Desulfosarcinaceae</taxon>
        <taxon>Desulfosarcina</taxon>
    </lineage>
</organism>
<sequence length="64" mass="7399">MTNASTPDIKWAIKDDDYHLQFRWLASIGNDQREPMPENQARQEIVQAIKRGKANNESDKSANR</sequence>
<dbReference type="EMBL" id="AP021879">
    <property type="protein sequence ID" value="BBO92189.1"/>
    <property type="molecule type" value="Genomic_DNA"/>
</dbReference>
<evidence type="ECO:0000313" key="2">
    <source>
        <dbReference type="Proteomes" id="UP000422108"/>
    </source>
</evidence>
<reference evidence="1 2" key="1">
    <citation type="submission" date="2019-11" db="EMBL/GenBank/DDBJ databases">
        <title>Comparative genomics of hydrocarbon-degrading Desulfosarcina strains.</title>
        <authorList>
            <person name="Watanabe M."/>
            <person name="Kojima H."/>
            <person name="Fukui M."/>
        </authorList>
    </citation>
    <scope>NUCLEOTIDE SEQUENCE [LARGE SCALE GENOMIC DNA]</scope>
    <source>
        <strain evidence="2">oXyS1</strain>
    </source>
</reference>
<evidence type="ECO:0000313" key="1">
    <source>
        <dbReference type="EMBL" id="BBO92189.1"/>
    </source>
</evidence>